<proteinExistence type="predicted"/>
<organism evidence="1 2">
    <name type="scientific">Ficus carica</name>
    <name type="common">Common fig</name>
    <dbReference type="NCBI Taxonomy" id="3494"/>
    <lineage>
        <taxon>Eukaryota</taxon>
        <taxon>Viridiplantae</taxon>
        <taxon>Streptophyta</taxon>
        <taxon>Embryophyta</taxon>
        <taxon>Tracheophyta</taxon>
        <taxon>Spermatophyta</taxon>
        <taxon>Magnoliopsida</taxon>
        <taxon>eudicotyledons</taxon>
        <taxon>Gunneridae</taxon>
        <taxon>Pentapetalae</taxon>
        <taxon>rosids</taxon>
        <taxon>fabids</taxon>
        <taxon>Rosales</taxon>
        <taxon>Moraceae</taxon>
        <taxon>Ficeae</taxon>
        <taxon>Ficus</taxon>
    </lineage>
</organism>
<comment type="caution">
    <text evidence="1">The sequence shown here is derived from an EMBL/GenBank/DDBJ whole genome shotgun (WGS) entry which is preliminary data.</text>
</comment>
<gene>
    <name evidence="1" type="ORF">TIFTF001_029384</name>
</gene>
<reference evidence="1" key="1">
    <citation type="submission" date="2023-07" db="EMBL/GenBank/DDBJ databases">
        <title>draft genome sequence of fig (Ficus carica).</title>
        <authorList>
            <person name="Takahashi T."/>
            <person name="Nishimura K."/>
        </authorList>
    </citation>
    <scope>NUCLEOTIDE SEQUENCE</scope>
</reference>
<evidence type="ECO:0000313" key="2">
    <source>
        <dbReference type="Proteomes" id="UP001187192"/>
    </source>
</evidence>
<dbReference type="AlphaFoldDB" id="A0AA88DRH0"/>
<evidence type="ECO:0000313" key="1">
    <source>
        <dbReference type="EMBL" id="GMN60287.1"/>
    </source>
</evidence>
<protein>
    <submittedName>
        <fullName evidence="1">Uncharacterized protein</fullName>
    </submittedName>
</protein>
<sequence>MECEHKLDVTNNYVMDYDDGNEFDDEIDEVEIGSNNSEVDT</sequence>
<dbReference type="Proteomes" id="UP001187192">
    <property type="component" value="Unassembled WGS sequence"/>
</dbReference>
<accession>A0AA88DRH0</accession>
<keyword evidence="2" id="KW-1185">Reference proteome</keyword>
<name>A0AA88DRH0_FICCA</name>
<dbReference type="EMBL" id="BTGU01000097">
    <property type="protein sequence ID" value="GMN60287.1"/>
    <property type="molecule type" value="Genomic_DNA"/>
</dbReference>